<reference evidence="8" key="1">
    <citation type="journal article" date="2012" name="Nature">
        <title>The tomato genome sequence provides insights into fleshy fruit evolution.</title>
        <authorList>
            <consortium name="Tomato Genome Consortium"/>
        </authorList>
    </citation>
    <scope>NUCLEOTIDE SEQUENCE [LARGE SCALE GENOMIC DNA]</scope>
    <source>
        <strain evidence="8">cv. Heinz 1706</strain>
    </source>
</reference>
<dbReference type="Gene3D" id="1.10.630.10">
    <property type="entry name" value="Cytochrome P450"/>
    <property type="match status" value="1"/>
</dbReference>
<keyword evidence="9" id="KW-1185">Reference proteome</keyword>
<organism evidence="8">
    <name type="scientific">Solanum lycopersicum</name>
    <name type="common">Tomato</name>
    <name type="synonym">Lycopersicon esculentum</name>
    <dbReference type="NCBI Taxonomy" id="4081"/>
    <lineage>
        <taxon>Eukaryota</taxon>
        <taxon>Viridiplantae</taxon>
        <taxon>Streptophyta</taxon>
        <taxon>Embryophyta</taxon>
        <taxon>Tracheophyta</taxon>
        <taxon>Spermatophyta</taxon>
        <taxon>Magnoliopsida</taxon>
        <taxon>eudicotyledons</taxon>
        <taxon>Gunneridae</taxon>
        <taxon>Pentapetalae</taxon>
        <taxon>asterids</taxon>
        <taxon>lamiids</taxon>
        <taxon>Solanales</taxon>
        <taxon>Solanaceae</taxon>
        <taxon>Solanoideae</taxon>
        <taxon>Solaneae</taxon>
        <taxon>Solanum</taxon>
        <taxon>Solanum subgen. Lycopersicon</taxon>
    </lineage>
</organism>
<dbReference type="Gramene" id="Solyc04g011925.1.1">
    <property type="protein sequence ID" value="Solyc04g011925.1.1"/>
    <property type="gene ID" value="Solyc04g011925.1"/>
</dbReference>
<dbReference type="OMA" id="FFEEATF"/>
<dbReference type="GO" id="GO:0020037">
    <property type="term" value="F:heme binding"/>
    <property type="evidence" value="ECO:0007669"/>
    <property type="project" value="InterPro"/>
</dbReference>
<dbReference type="InterPro" id="IPR036396">
    <property type="entry name" value="Cyt_P450_sf"/>
</dbReference>
<keyword evidence="6" id="KW-0349">Heme</keyword>
<dbReference type="Proteomes" id="UP000004994">
    <property type="component" value="Chromosome 4"/>
</dbReference>
<name>A0A3Q7FXE4_SOLLC</name>
<dbReference type="EnsemblPlants" id="Solyc04g011925.1.1">
    <property type="protein sequence ID" value="Solyc04g011925.1.1"/>
    <property type="gene ID" value="Solyc04g011925.1"/>
</dbReference>
<keyword evidence="7" id="KW-0175">Coiled coil</keyword>
<keyword evidence="4 6" id="KW-0560">Oxidoreductase</keyword>
<dbReference type="PROSITE" id="PS00086">
    <property type="entry name" value="CYTOCHROME_P450"/>
    <property type="match status" value="1"/>
</dbReference>
<evidence type="ECO:0000256" key="1">
    <source>
        <dbReference type="ARBA" id="ARBA00001971"/>
    </source>
</evidence>
<evidence type="ECO:0000313" key="9">
    <source>
        <dbReference type="Proteomes" id="UP000004994"/>
    </source>
</evidence>
<reference evidence="8" key="2">
    <citation type="submission" date="2019-01" db="UniProtKB">
        <authorList>
            <consortium name="EnsemblPlants"/>
        </authorList>
    </citation>
    <scope>IDENTIFICATION</scope>
    <source>
        <strain evidence="8">cv. Heinz 1706</strain>
    </source>
</reference>
<evidence type="ECO:0000256" key="5">
    <source>
        <dbReference type="ARBA" id="ARBA00023004"/>
    </source>
</evidence>
<evidence type="ECO:0000256" key="2">
    <source>
        <dbReference type="ARBA" id="ARBA00010617"/>
    </source>
</evidence>
<dbReference type="Pfam" id="PF00067">
    <property type="entry name" value="p450"/>
    <property type="match status" value="1"/>
</dbReference>
<evidence type="ECO:0000256" key="6">
    <source>
        <dbReference type="RuleBase" id="RU000461"/>
    </source>
</evidence>
<dbReference type="GO" id="GO:0016705">
    <property type="term" value="F:oxidoreductase activity, acting on paired donors, with incorporation or reduction of molecular oxygen"/>
    <property type="evidence" value="ECO:0007669"/>
    <property type="project" value="InterPro"/>
</dbReference>
<dbReference type="InParanoid" id="A0A3Q7FXE4"/>
<accession>A0A3Q7FXE4</accession>
<feature type="coiled-coil region" evidence="7">
    <location>
        <begin position="120"/>
        <end position="147"/>
    </location>
</feature>
<sequence>MDILGTVDPAKVHYIMSANFPNFPKGLELKKIFDVLGDGIFNSDLELWKSQRKLAREMIIHMRFHKCLVKTNVDKVENGLILVLEMKAEFLICKILTFDTTCDPDCLSLELVNVPFLNAMDDAKDKLSKAEEDLDQVLGKYISMKREELSNAIKSEEDDEGYDLLTSYMVNDAETKTGLKFDNKFLRDTILNFMFAGHDTLSRTPAIEKKIREELKAIVLLGEGEKRRLFKADEVKNAIYLHAALCESLRLYPPVAIQHKTPLEPDIFPSGHHVHSNMRVMIPLYAMGTMEYIWGHDASKLKPERWISDRGTVKHEPSYKFFSFNAGPRTCLGKEVAFTQMKIVASTIIHN</sequence>
<dbReference type="STRING" id="4081.A0A3Q7FXE4"/>
<proteinExistence type="inferred from homology"/>
<evidence type="ECO:0000256" key="4">
    <source>
        <dbReference type="ARBA" id="ARBA00023002"/>
    </source>
</evidence>
<evidence type="ECO:0000256" key="7">
    <source>
        <dbReference type="SAM" id="Coils"/>
    </source>
</evidence>
<dbReference type="GO" id="GO:0005506">
    <property type="term" value="F:iron ion binding"/>
    <property type="evidence" value="ECO:0007669"/>
    <property type="project" value="InterPro"/>
</dbReference>
<dbReference type="PRINTS" id="PR00385">
    <property type="entry name" value="P450"/>
</dbReference>
<dbReference type="PANTHER" id="PTHR24296">
    <property type="entry name" value="CYTOCHROME P450"/>
    <property type="match status" value="1"/>
</dbReference>
<evidence type="ECO:0008006" key="10">
    <source>
        <dbReference type="Google" id="ProtNLM"/>
    </source>
</evidence>
<dbReference type="GO" id="GO:0004497">
    <property type="term" value="F:monooxygenase activity"/>
    <property type="evidence" value="ECO:0007669"/>
    <property type="project" value="UniProtKB-KW"/>
</dbReference>
<keyword evidence="6" id="KW-0503">Monooxygenase</keyword>
<dbReference type="GO" id="GO:0006629">
    <property type="term" value="P:lipid metabolic process"/>
    <property type="evidence" value="ECO:0007669"/>
    <property type="project" value="UniProtKB-ARBA"/>
</dbReference>
<protein>
    <recommendedName>
        <fullName evidence="10">Cytochrome P450</fullName>
    </recommendedName>
</protein>
<comment type="similarity">
    <text evidence="2 6">Belongs to the cytochrome P450 family.</text>
</comment>
<keyword evidence="3 6" id="KW-0479">Metal-binding</keyword>
<dbReference type="InterPro" id="IPR001128">
    <property type="entry name" value="Cyt_P450"/>
</dbReference>
<dbReference type="AlphaFoldDB" id="A0A3Q7FXE4"/>
<evidence type="ECO:0000256" key="3">
    <source>
        <dbReference type="ARBA" id="ARBA00022723"/>
    </source>
</evidence>
<keyword evidence="5 6" id="KW-0408">Iron</keyword>
<dbReference type="InterPro" id="IPR017972">
    <property type="entry name" value="Cyt_P450_CS"/>
</dbReference>
<comment type="cofactor">
    <cofactor evidence="1">
        <name>heme</name>
        <dbReference type="ChEBI" id="CHEBI:30413"/>
    </cofactor>
</comment>
<dbReference type="SUPFAM" id="SSF48264">
    <property type="entry name" value="Cytochrome P450"/>
    <property type="match status" value="1"/>
</dbReference>
<evidence type="ECO:0000313" key="8">
    <source>
        <dbReference type="EnsemblPlants" id="Solyc04g011925.1.1"/>
    </source>
</evidence>